<gene>
    <name evidence="1" type="ORF">K503DRAFT_858609</name>
</gene>
<evidence type="ECO:0000313" key="2">
    <source>
        <dbReference type="Proteomes" id="UP000092154"/>
    </source>
</evidence>
<dbReference type="EMBL" id="KV448499">
    <property type="protein sequence ID" value="OAX35458.1"/>
    <property type="molecule type" value="Genomic_DNA"/>
</dbReference>
<dbReference type="Proteomes" id="UP000092154">
    <property type="component" value="Unassembled WGS sequence"/>
</dbReference>
<organism evidence="1 2">
    <name type="scientific">Rhizopogon vinicolor AM-OR11-026</name>
    <dbReference type="NCBI Taxonomy" id="1314800"/>
    <lineage>
        <taxon>Eukaryota</taxon>
        <taxon>Fungi</taxon>
        <taxon>Dikarya</taxon>
        <taxon>Basidiomycota</taxon>
        <taxon>Agaricomycotina</taxon>
        <taxon>Agaricomycetes</taxon>
        <taxon>Agaricomycetidae</taxon>
        <taxon>Boletales</taxon>
        <taxon>Suillineae</taxon>
        <taxon>Rhizopogonaceae</taxon>
        <taxon>Rhizopogon</taxon>
    </lineage>
</organism>
<reference evidence="1 2" key="1">
    <citation type="submission" date="2016-06" db="EMBL/GenBank/DDBJ databases">
        <title>Comparative genomics of the ectomycorrhizal sister species Rhizopogon vinicolor and Rhizopogon vesiculosus (Basidiomycota: Boletales) reveals a divergence of the mating type B locus.</title>
        <authorList>
            <consortium name="DOE Joint Genome Institute"/>
            <person name="Mujic A.B."/>
            <person name="Kuo A."/>
            <person name="Tritt A."/>
            <person name="Lipzen A."/>
            <person name="Chen C."/>
            <person name="Johnson J."/>
            <person name="Sharma A."/>
            <person name="Barry K."/>
            <person name="Grigoriev I.V."/>
            <person name="Spatafora J.W."/>
        </authorList>
    </citation>
    <scope>NUCLEOTIDE SEQUENCE [LARGE SCALE GENOMIC DNA]</scope>
    <source>
        <strain evidence="1 2">AM-OR11-026</strain>
    </source>
</reference>
<evidence type="ECO:0000313" key="1">
    <source>
        <dbReference type="EMBL" id="OAX35458.1"/>
    </source>
</evidence>
<accession>A0A1B7MS70</accession>
<sequence>MKLGTFDMKGTLVYKQESSFDVDRNDVTLQPRVQEHDDLIVNSWDHRGVTIESVDATLDVGPDHVQTKKGLLPNHARMANPLSNRPRDLTGKYAITEDILPSIHDVSVKREIWIHMVGGTFFWYFGEKLLRGNLYRLHCDKPCSKFWERLIGRRGVVYDGDTINKWIDVEPGIIHPEAMLQGLTKYITKDDQYPVSHCGYSIYRRSMCFMCWRHLAIVKGNITRLETGVGSLAPREV</sequence>
<name>A0A1B7MS70_9AGAM</name>
<protein>
    <submittedName>
        <fullName evidence="1">Uncharacterized protein</fullName>
    </submittedName>
</protein>
<proteinExistence type="predicted"/>
<dbReference type="InParanoid" id="A0A1B7MS70"/>
<keyword evidence="2" id="KW-1185">Reference proteome</keyword>
<dbReference type="AlphaFoldDB" id="A0A1B7MS70"/>